<dbReference type="RefSeq" id="WP_116543885.1">
    <property type="nucleotide sequence ID" value="NZ_QEKI01000008.1"/>
</dbReference>
<organism evidence="1 2">
    <name type="scientific">Pontibacter virosus</name>
    <dbReference type="NCBI Taxonomy" id="1765052"/>
    <lineage>
        <taxon>Bacteria</taxon>
        <taxon>Pseudomonadati</taxon>
        <taxon>Bacteroidota</taxon>
        <taxon>Cytophagia</taxon>
        <taxon>Cytophagales</taxon>
        <taxon>Hymenobacteraceae</taxon>
        <taxon>Pontibacter</taxon>
    </lineage>
</organism>
<dbReference type="AlphaFoldDB" id="A0A2U1AUR3"/>
<comment type="caution">
    <text evidence="1">The sequence shown here is derived from an EMBL/GenBank/DDBJ whole genome shotgun (WGS) entry which is preliminary data.</text>
</comment>
<sequence>MKKILLVAVALSLQSYLYDHTNNIEELGSNYYYMGDGRESQILLSRNEKRSGGQTVVPEEVTHYAFNSEYIIARNIQNRINKEVKFWIIDKRQGTQPVALDSTEFYIELQKLNLNLKLQTRK</sequence>
<dbReference type="EMBL" id="QEKI01000008">
    <property type="protein sequence ID" value="PVY40143.1"/>
    <property type="molecule type" value="Genomic_DNA"/>
</dbReference>
<keyword evidence="2" id="KW-1185">Reference proteome</keyword>
<evidence type="ECO:0000313" key="2">
    <source>
        <dbReference type="Proteomes" id="UP000245466"/>
    </source>
</evidence>
<accession>A0A2U1AUR3</accession>
<dbReference type="OrthoDB" id="1496163at2"/>
<evidence type="ECO:0000313" key="1">
    <source>
        <dbReference type="EMBL" id="PVY40143.1"/>
    </source>
</evidence>
<protein>
    <submittedName>
        <fullName evidence="1">Uncharacterized protein</fullName>
    </submittedName>
</protein>
<gene>
    <name evidence="1" type="ORF">C8E01_10837</name>
</gene>
<reference evidence="1 2" key="1">
    <citation type="submission" date="2018-04" db="EMBL/GenBank/DDBJ databases">
        <title>Genomic Encyclopedia of Type Strains, Phase IV (KMG-IV): sequencing the most valuable type-strain genomes for metagenomic binning, comparative biology and taxonomic classification.</title>
        <authorList>
            <person name="Goeker M."/>
        </authorList>
    </citation>
    <scope>NUCLEOTIDE SEQUENCE [LARGE SCALE GENOMIC DNA]</scope>
    <source>
        <strain evidence="1 2">DSM 100231</strain>
    </source>
</reference>
<dbReference type="Proteomes" id="UP000245466">
    <property type="component" value="Unassembled WGS sequence"/>
</dbReference>
<name>A0A2U1AUR3_9BACT</name>
<proteinExistence type="predicted"/>